<dbReference type="AlphaFoldDB" id="A0A917HNS9"/>
<organism evidence="1 2">
    <name type="scientific">Paenibacillus radicis</name>
    <name type="common">ex Gao et al. 2016</name>
    <dbReference type="NCBI Taxonomy" id="1737354"/>
    <lineage>
        <taxon>Bacteria</taxon>
        <taxon>Bacillati</taxon>
        <taxon>Bacillota</taxon>
        <taxon>Bacilli</taxon>
        <taxon>Bacillales</taxon>
        <taxon>Paenibacillaceae</taxon>
        <taxon>Paenibacillus</taxon>
    </lineage>
</organism>
<evidence type="ECO:0000313" key="1">
    <source>
        <dbReference type="EMBL" id="GGG85427.1"/>
    </source>
</evidence>
<protein>
    <recommendedName>
        <fullName evidence="3">DUF4177 domain-containing protein</fullName>
    </recommendedName>
</protein>
<accession>A0A917HNS9</accession>
<dbReference type="Proteomes" id="UP000600247">
    <property type="component" value="Unassembled WGS sequence"/>
</dbReference>
<evidence type="ECO:0000313" key="2">
    <source>
        <dbReference type="Proteomes" id="UP000600247"/>
    </source>
</evidence>
<proteinExistence type="predicted"/>
<dbReference type="EMBL" id="BMHY01000014">
    <property type="protein sequence ID" value="GGG85427.1"/>
    <property type="molecule type" value="Genomic_DNA"/>
</dbReference>
<dbReference type="RefSeq" id="WP_188892343.1">
    <property type="nucleotide sequence ID" value="NZ_BMHY01000014.1"/>
</dbReference>
<reference evidence="1 2" key="1">
    <citation type="journal article" date="2014" name="Int. J. Syst. Evol. Microbiol.">
        <title>Complete genome sequence of Corynebacterium casei LMG S-19264T (=DSM 44701T), isolated from a smear-ripened cheese.</title>
        <authorList>
            <consortium name="US DOE Joint Genome Institute (JGI-PGF)"/>
            <person name="Walter F."/>
            <person name="Albersmeier A."/>
            <person name="Kalinowski J."/>
            <person name="Ruckert C."/>
        </authorList>
    </citation>
    <scope>NUCLEOTIDE SEQUENCE [LARGE SCALE GENOMIC DNA]</scope>
    <source>
        <strain evidence="1 2">CGMCC 1.15286</strain>
    </source>
</reference>
<name>A0A917HNS9_9BACL</name>
<dbReference type="Pfam" id="PF13783">
    <property type="entry name" value="DUF4177"/>
    <property type="match status" value="1"/>
</dbReference>
<gene>
    <name evidence="1" type="ORF">GCM10010918_49230</name>
</gene>
<sequence>MDKWEYKTLKFKIGSFWGGVNVDEQQFEDILNEAGSQGWELVSSVDTSQYQGQSKDLIVVMKRKRT</sequence>
<keyword evidence="2" id="KW-1185">Reference proteome</keyword>
<comment type="caution">
    <text evidence="1">The sequence shown here is derived from an EMBL/GenBank/DDBJ whole genome shotgun (WGS) entry which is preliminary data.</text>
</comment>
<evidence type="ECO:0008006" key="3">
    <source>
        <dbReference type="Google" id="ProtNLM"/>
    </source>
</evidence>
<dbReference type="InterPro" id="IPR025234">
    <property type="entry name" value="YjzH-like"/>
</dbReference>